<evidence type="ECO:0000256" key="2">
    <source>
        <dbReference type="SAM" id="MobiDB-lite"/>
    </source>
</evidence>
<dbReference type="PANTHER" id="PTHR43156:SF2">
    <property type="entry name" value="STAGE II SPORULATION PROTEIN E"/>
    <property type="match status" value="1"/>
</dbReference>
<protein>
    <submittedName>
        <fullName evidence="4">Phosphatase</fullName>
    </submittedName>
</protein>
<dbReference type="InterPro" id="IPR052016">
    <property type="entry name" value="Bact_Sigma-Reg"/>
</dbReference>
<feature type="compositionally biased region" description="Low complexity" evidence="2">
    <location>
        <begin position="249"/>
        <end position="260"/>
    </location>
</feature>
<dbReference type="Pfam" id="PF13492">
    <property type="entry name" value="GAF_3"/>
    <property type="match status" value="1"/>
</dbReference>
<dbReference type="SUPFAM" id="SSF55781">
    <property type="entry name" value="GAF domain-like"/>
    <property type="match status" value="1"/>
</dbReference>
<reference evidence="4 5" key="1">
    <citation type="submission" date="2017-05" db="EMBL/GenBank/DDBJ databases">
        <title>Biotechnological potential of actinobacteria isolated from South African environments.</title>
        <authorList>
            <person name="Le Roes-Hill M."/>
            <person name="Prins A."/>
            <person name="Durrell K.A."/>
        </authorList>
    </citation>
    <scope>NUCLEOTIDE SEQUENCE [LARGE SCALE GENOMIC DNA]</scope>
    <source>
        <strain evidence="4 5">HMC13</strain>
    </source>
</reference>
<dbReference type="InterPro" id="IPR036457">
    <property type="entry name" value="PPM-type-like_dom_sf"/>
</dbReference>
<dbReference type="Pfam" id="PF07228">
    <property type="entry name" value="SpoIIE"/>
    <property type="match status" value="1"/>
</dbReference>
<dbReference type="SMART" id="SM00331">
    <property type="entry name" value="PP2C_SIG"/>
    <property type="match status" value="1"/>
</dbReference>
<dbReference type="SUPFAM" id="SSF81606">
    <property type="entry name" value="PP2C-like"/>
    <property type="match status" value="1"/>
</dbReference>
<evidence type="ECO:0000313" key="5">
    <source>
        <dbReference type="Proteomes" id="UP000195105"/>
    </source>
</evidence>
<gene>
    <name evidence="4" type="ORF">CA983_03765</name>
</gene>
<dbReference type="InterPro" id="IPR003018">
    <property type="entry name" value="GAF"/>
</dbReference>
<name>A0A243SBS3_9ACTN</name>
<comment type="caution">
    <text evidence="4">The sequence shown here is derived from an EMBL/GenBank/DDBJ whole genome shotgun (WGS) entry which is preliminary data.</text>
</comment>
<sequence>MTVTSDLWKIGSVSDAARARTTVARLLADADVPLVQRTRFLTSLTARLRACLDRSGVWELLITTRPATDEAPGHVGAAVRPAGHPPQDPPPWLRTLTCSPPAQPPGPRAADAGDAALAEMLLAADDDTAAVLSRLDEQEELVRFHREELHQTNQGVLALHAELEAAALLQRQLLDAERAARTEAENARRLLTFLADASAAVTASLDHEDILRRLPGLLVPEYASQAGVWLLHDEETSRIGHRPAAAAAAARTGRPQHAAAHPSGLPGIDDLPPSALAPTQPLLCIPLTARHVIGVLTLRAPGDRFAPDTCVMLIELARRIGIALDNALRYEQHRDTAEALQRAQLTDLPTTEGLHLAARYLPATHGLNIGGDWYDAFEQRDGSLLAVIGDVTGHGLHAAVMMGQLRTALRAYAAEEDGPGRILTRLHRLLRHQQPDLYATAAIVRFRPGEPTATWASAGHPPPAVRTPEGAVTVLDTKPGIMLGVPLPYTYEEHTIELTPGSTIALYTDGLVERRALGIDTGIDRLARALAALSTRQLEHDLDVAAEALLTPMLYDSAGDDDVCLLLCRTSASPPPPPAQDVQRRVPRPCSPASGAGAKSLGRSS</sequence>
<dbReference type="RefSeq" id="WP_086599442.1">
    <property type="nucleotide sequence ID" value="NZ_NGFN01000012.1"/>
</dbReference>
<proteinExistence type="predicted"/>
<dbReference type="AlphaFoldDB" id="A0A243SBS3"/>
<keyword evidence="5" id="KW-1185">Reference proteome</keyword>
<feature type="domain" description="PPM-type phosphatase" evidence="3">
    <location>
        <begin position="351"/>
        <end position="570"/>
    </location>
</feature>
<feature type="region of interest" description="Disordered" evidence="2">
    <location>
        <begin position="573"/>
        <end position="605"/>
    </location>
</feature>
<evidence type="ECO:0000259" key="3">
    <source>
        <dbReference type="SMART" id="SM00331"/>
    </source>
</evidence>
<dbReference type="Proteomes" id="UP000195105">
    <property type="component" value="Unassembled WGS sequence"/>
</dbReference>
<feature type="region of interest" description="Disordered" evidence="2">
    <location>
        <begin position="249"/>
        <end position="272"/>
    </location>
</feature>
<dbReference type="EMBL" id="NGFN01000012">
    <property type="protein sequence ID" value="OUD04490.1"/>
    <property type="molecule type" value="Genomic_DNA"/>
</dbReference>
<dbReference type="InterPro" id="IPR029016">
    <property type="entry name" value="GAF-like_dom_sf"/>
</dbReference>
<dbReference type="Gene3D" id="3.30.450.40">
    <property type="match status" value="1"/>
</dbReference>
<evidence type="ECO:0000313" key="4">
    <source>
        <dbReference type="EMBL" id="OUD04490.1"/>
    </source>
</evidence>
<dbReference type="InterPro" id="IPR001932">
    <property type="entry name" value="PPM-type_phosphatase-like_dom"/>
</dbReference>
<accession>A0A243SBS3</accession>
<evidence type="ECO:0000256" key="1">
    <source>
        <dbReference type="ARBA" id="ARBA00022801"/>
    </source>
</evidence>
<dbReference type="GO" id="GO:0016791">
    <property type="term" value="F:phosphatase activity"/>
    <property type="evidence" value="ECO:0007669"/>
    <property type="project" value="TreeGrafter"/>
</dbReference>
<dbReference type="Gene3D" id="3.60.40.10">
    <property type="entry name" value="PPM-type phosphatase domain"/>
    <property type="match status" value="1"/>
</dbReference>
<organism evidence="4 5">
    <name type="scientific">Streptomyces swartbergensis</name>
    <dbReference type="NCBI Taxonomy" id="487165"/>
    <lineage>
        <taxon>Bacteria</taxon>
        <taxon>Bacillati</taxon>
        <taxon>Actinomycetota</taxon>
        <taxon>Actinomycetes</taxon>
        <taxon>Kitasatosporales</taxon>
        <taxon>Streptomycetaceae</taxon>
        <taxon>Streptomyces</taxon>
    </lineage>
</organism>
<keyword evidence="1" id="KW-0378">Hydrolase</keyword>
<dbReference type="PANTHER" id="PTHR43156">
    <property type="entry name" value="STAGE II SPORULATION PROTEIN E-RELATED"/>
    <property type="match status" value="1"/>
</dbReference>